<gene>
    <name evidence="1" type="ORF">RRG08_046418</name>
</gene>
<sequence length="126" mass="14171">MKNVRRRHFCQIESSSAKQTPNIDFRRPLASELVTLELPAFHRIGRPLQITGLRWRCVPVYEDVGWSNQLREVSRMFSPPVVHSTTKTSQSIVATTSGELSNSVACELCLASDIPVHSGYNIRGTF</sequence>
<proteinExistence type="predicted"/>
<dbReference type="Proteomes" id="UP001283361">
    <property type="component" value="Unassembled WGS sequence"/>
</dbReference>
<keyword evidence="2" id="KW-1185">Reference proteome</keyword>
<comment type="caution">
    <text evidence="1">The sequence shown here is derived from an EMBL/GenBank/DDBJ whole genome shotgun (WGS) entry which is preliminary data.</text>
</comment>
<dbReference type="EMBL" id="JAWDGP010004397">
    <property type="protein sequence ID" value="KAK3764778.1"/>
    <property type="molecule type" value="Genomic_DNA"/>
</dbReference>
<protein>
    <submittedName>
        <fullName evidence="1">Uncharacterized protein</fullName>
    </submittedName>
</protein>
<evidence type="ECO:0000313" key="2">
    <source>
        <dbReference type="Proteomes" id="UP001283361"/>
    </source>
</evidence>
<dbReference type="AlphaFoldDB" id="A0AAE0Z8K5"/>
<accession>A0AAE0Z8K5</accession>
<name>A0AAE0Z8K5_9GAST</name>
<reference evidence="1" key="1">
    <citation type="journal article" date="2023" name="G3 (Bethesda)">
        <title>A reference genome for the long-term kleptoplast-retaining sea slug Elysia crispata morphotype clarki.</title>
        <authorList>
            <person name="Eastman K.E."/>
            <person name="Pendleton A.L."/>
            <person name="Shaikh M.A."/>
            <person name="Suttiyut T."/>
            <person name="Ogas R."/>
            <person name="Tomko P."/>
            <person name="Gavelis G."/>
            <person name="Widhalm J.R."/>
            <person name="Wisecaver J.H."/>
        </authorList>
    </citation>
    <scope>NUCLEOTIDE SEQUENCE</scope>
    <source>
        <strain evidence="1">ECLA1</strain>
    </source>
</reference>
<evidence type="ECO:0000313" key="1">
    <source>
        <dbReference type="EMBL" id="KAK3764778.1"/>
    </source>
</evidence>
<organism evidence="1 2">
    <name type="scientific">Elysia crispata</name>
    <name type="common">lettuce slug</name>
    <dbReference type="NCBI Taxonomy" id="231223"/>
    <lineage>
        <taxon>Eukaryota</taxon>
        <taxon>Metazoa</taxon>
        <taxon>Spiralia</taxon>
        <taxon>Lophotrochozoa</taxon>
        <taxon>Mollusca</taxon>
        <taxon>Gastropoda</taxon>
        <taxon>Heterobranchia</taxon>
        <taxon>Euthyneura</taxon>
        <taxon>Panpulmonata</taxon>
        <taxon>Sacoglossa</taxon>
        <taxon>Placobranchoidea</taxon>
        <taxon>Plakobranchidae</taxon>
        <taxon>Elysia</taxon>
    </lineage>
</organism>